<evidence type="ECO:0000313" key="6">
    <source>
        <dbReference type="EMBL" id="RPF28470.1"/>
    </source>
</evidence>
<dbReference type="GO" id="GO:0009073">
    <property type="term" value="P:aromatic amino acid family biosynthetic process"/>
    <property type="evidence" value="ECO:0007669"/>
    <property type="project" value="UniProtKB-KW"/>
</dbReference>
<dbReference type="CDD" id="cd00502">
    <property type="entry name" value="DHQase_I"/>
    <property type="match status" value="1"/>
</dbReference>
<feature type="active site" description="Proton donor/acceptor" evidence="5">
    <location>
        <position position="149"/>
    </location>
</feature>
<dbReference type="InterPro" id="IPR050146">
    <property type="entry name" value="Type-I_3-dehydroquinase"/>
</dbReference>
<feature type="binding site" evidence="5">
    <location>
        <position position="241"/>
    </location>
    <ligand>
        <name>3-dehydroquinate</name>
        <dbReference type="ChEBI" id="CHEBI:32364"/>
    </ligand>
</feature>
<evidence type="ECO:0000313" key="7">
    <source>
        <dbReference type="Proteomes" id="UP000280726"/>
    </source>
</evidence>
<keyword evidence="7" id="KW-1185">Reference proteome</keyword>
<name>A0A3N4ZB58_9MICO</name>
<dbReference type="HAMAP" id="MF_00214">
    <property type="entry name" value="AroD"/>
    <property type="match status" value="1"/>
</dbReference>
<dbReference type="InterPro" id="IPR001381">
    <property type="entry name" value="DHquinase_I"/>
</dbReference>
<evidence type="ECO:0000256" key="5">
    <source>
        <dbReference type="HAMAP-Rule" id="MF_00214"/>
    </source>
</evidence>
<dbReference type="SUPFAM" id="SSF51569">
    <property type="entry name" value="Aldolase"/>
    <property type="match status" value="1"/>
</dbReference>
<keyword evidence="5" id="KW-0028">Amino-acid biosynthesis</keyword>
<feature type="binding site" evidence="5">
    <location>
        <begin position="48"/>
        <end position="50"/>
    </location>
    <ligand>
        <name>3-dehydroquinate</name>
        <dbReference type="ChEBI" id="CHEBI:32364"/>
    </ligand>
</feature>
<protein>
    <recommendedName>
        <fullName evidence="5">3-dehydroquinate dehydratase</fullName>
        <shortName evidence="5">3-dehydroquinase</shortName>
        <ecNumber evidence="5">4.2.1.10</ecNumber>
    </recommendedName>
    <alternativeName>
        <fullName evidence="5">Type I DHQase</fullName>
    </alternativeName>
    <alternativeName>
        <fullName evidence="5">Type I dehydroquinase</fullName>
        <shortName evidence="5">DHQ1</shortName>
    </alternativeName>
</protein>
<dbReference type="NCBIfam" id="TIGR01093">
    <property type="entry name" value="aroD"/>
    <property type="match status" value="1"/>
</dbReference>
<organism evidence="6 7">
    <name type="scientific">Georgenia muralis</name>
    <dbReference type="NCBI Taxonomy" id="154117"/>
    <lineage>
        <taxon>Bacteria</taxon>
        <taxon>Bacillati</taxon>
        <taxon>Actinomycetota</taxon>
        <taxon>Actinomycetes</taxon>
        <taxon>Micrococcales</taxon>
        <taxon>Bogoriellaceae</taxon>
        <taxon>Georgenia</taxon>
    </lineage>
</organism>
<sequence>MRTVRLKNVVLGEDPTKVIVPITGADAATLVEELRAVRAVAGVVDVVEWRADHLTRVAGPDVLAADVLAAGRLVAAEAGDLPVLFTFRTAEEGGAAAIADEDYADLTIALARSGVVDAVDVELFRDEQQVRRVVAAAHEAGVAVVMSTHDFAGTPATQEILDRLGRMVELGADVAKLAATPRDAGDVLTLLDATWTMSRRTDRPLITMAMGQVGVASRLVGGVFGSAATFGSVGAASAPGQVPVGELSRVLRVLGGG</sequence>
<dbReference type="EMBL" id="RKRA01000001">
    <property type="protein sequence ID" value="RPF28470.1"/>
    <property type="molecule type" value="Genomic_DNA"/>
</dbReference>
<comment type="caution">
    <text evidence="5">Lacks conserved residue(s) required for the propagation of feature annotation.</text>
</comment>
<comment type="catalytic activity">
    <reaction evidence="1 5">
        <text>3-dehydroquinate = 3-dehydroshikimate + H2O</text>
        <dbReference type="Rhea" id="RHEA:21096"/>
        <dbReference type="ChEBI" id="CHEBI:15377"/>
        <dbReference type="ChEBI" id="CHEBI:16630"/>
        <dbReference type="ChEBI" id="CHEBI:32364"/>
        <dbReference type="EC" id="4.2.1.10"/>
    </reaction>
</comment>
<feature type="binding site" evidence="5">
    <location>
        <position position="218"/>
    </location>
    <ligand>
        <name>3-dehydroquinate</name>
        <dbReference type="ChEBI" id="CHEBI:32364"/>
    </ligand>
</feature>
<dbReference type="InterPro" id="IPR013785">
    <property type="entry name" value="Aldolase_TIM"/>
</dbReference>
<reference evidence="6 7" key="1">
    <citation type="submission" date="2018-11" db="EMBL/GenBank/DDBJ databases">
        <title>Sequencing the genomes of 1000 actinobacteria strains.</title>
        <authorList>
            <person name="Klenk H.-P."/>
        </authorList>
    </citation>
    <scope>NUCLEOTIDE SEQUENCE [LARGE SCALE GENOMIC DNA]</scope>
    <source>
        <strain evidence="6 7">DSM 14418</strain>
    </source>
</reference>
<evidence type="ECO:0000256" key="3">
    <source>
        <dbReference type="ARBA" id="ARBA00023239"/>
    </source>
</evidence>
<proteinExistence type="inferred from homology"/>
<dbReference type="Gene3D" id="3.20.20.70">
    <property type="entry name" value="Aldolase class I"/>
    <property type="match status" value="1"/>
</dbReference>
<dbReference type="Pfam" id="PF01487">
    <property type="entry name" value="DHquinase_I"/>
    <property type="match status" value="1"/>
</dbReference>
<keyword evidence="4 5" id="KW-0704">Schiff base</keyword>
<evidence type="ECO:0000256" key="1">
    <source>
        <dbReference type="ARBA" id="ARBA00001864"/>
    </source>
</evidence>
<dbReference type="GO" id="GO:0003855">
    <property type="term" value="F:3-dehydroquinate dehydratase activity"/>
    <property type="evidence" value="ECO:0007669"/>
    <property type="project" value="UniProtKB-UniRule"/>
</dbReference>
<evidence type="ECO:0000256" key="2">
    <source>
        <dbReference type="ARBA" id="ARBA00023141"/>
    </source>
</evidence>
<comment type="function">
    <text evidence="5">Involved in the third step of the chorismate pathway, which leads to the biosynthesis of aromatic amino acids. Catalyzes the cis-dehydration of 3-dehydroquinate (DHQ) and introduces the first double bond of the aromatic ring to yield 3-dehydroshikimate.</text>
</comment>
<accession>A0A3N4ZB58</accession>
<keyword evidence="2 5" id="KW-0057">Aromatic amino acid biosynthesis</keyword>
<evidence type="ECO:0000256" key="4">
    <source>
        <dbReference type="ARBA" id="ARBA00023270"/>
    </source>
</evidence>
<feature type="binding site" evidence="5">
    <location>
        <position position="88"/>
    </location>
    <ligand>
        <name>3-dehydroquinate</name>
        <dbReference type="ChEBI" id="CHEBI:32364"/>
    </ligand>
</feature>
<dbReference type="EC" id="4.2.1.10" evidence="5"/>
<dbReference type="GO" id="GO:0009423">
    <property type="term" value="P:chorismate biosynthetic process"/>
    <property type="evidence" value="ECO:0007669"/>
    <property type="project" value="UniProtKB-UniRule"/>
</dbReference>
<dbReference type="PANTHER" id="PTHR43699">
    <property type="entry name" value="3-DEHYDROQUINATE DEHYDRATASE"/>
    <property type="match status" value="1"/>
</dbReference>
<dbReference type="UniPathway" id="UPA00053">
    <property type="reaction ID" value="UER00086"/>
</dbReference>
<comment type="caution">
    <text evidence="6">The sequence shown here is derived from an EMBL/GenBank/DDBJ whole genome shotgun (WGS) entry which is preliminary data.</text>
</comment>
<dbReference type="OrthoDB" id="9813659at2"/>
<comment type="subunit">
    <text evidence="5">Homodimer.</text>
</comment>
<comment type="similarity">
    <text evidence="5">Belongs to the type-I 3-dehydroquinase family.</text>
</comment>
<gene>
    <name evidence="5" type="primary">aroD</name>
    <name evidence="6" type="ORF">EDD32_2997</name>
</gene>
<dbReference type="GO" id="GO:0046279">
    <property type="term" value="P:3,4-dihydroxybenzoate biosynthetic process"/>
    <property type="evidence" value="ECO:0007669"/>
    <property type="project" value="TreeGrafter"/>
</dbReference>
<dbReference type="FunFam" id="3.20.20.70:FF:000047">
    <property type="entry name" value="3-dehydroquinate dehydratase"/>
    <property type="match status" value="1"/>
</dbReference>
<feature type="binding site" evidence="5">
    <location>
        <position position="237"/>
    </location>
    <ligand>
        <name>3-dehydroquinate</name>
        <dbReference type="ChEBI" id="CHEBI:32364"/>
    </ligand>
</feature>
<dbReference type="Proteomes" id="UP000280726">
    <property type="component" value="Unassembled WGS sequence"/>
</dbReference>
<dbReference type="AlphaFoldDB" id="A0A3N4ZB58"/>
<keyword evidence="3 5" id="KW-0456">Lyase</keyword>
<dbReference type="PANTHER" id="PTHR43699:SF1">
    <property type="entry name" value="3-DEHYDROQUINATE DEHYDRATASE"/>
    <property type="match status" value="1"/>
</dbReference>
<dbReference type="GO" id="GO:0008652">
    <property type="term" value="P:amino acid biosynthetic process"/>
    <property type="evidence" value="ECO:0007669"/>
    <property type="project" value="UniProtKB-KW"/>
</dbReference>
<feature type="active site" description="Schiff-base intermediate with substrate" evidence="5">
    <location>
        <position position="176"/>
    </location>
</feature>
<comment type="pathway">
    <text evidence="5">Metabolic intermediate biosynthesis; chorismate biosynthesis; chorismate from D-erythrose 4-phosphate and phosphoenolpyruvate: step 3/7.</text>
</comment>
<dbReference type="RefSeq" id="WP_123918706.1">
    <property type="nucleotide sequence ID" value="NZ_RKRA01000001.1"/>
</dbReference>